<dbReference type="GO" id="GO:0000981">
    <property type="term" value="F:DNA-binding transcription factor activity, RNA polymerase II-specific"/>
    <property type="evidence" value="ECO:0007669"/>
    <property type="project" value="InterPro"/>
</dbReference>
<dbReference type="InterPro" id="IPR001138">
    <property type="entry name" value="Zn2Cys6_DnaBD"/>
</dbReference>
<dbReference type="CDD" id="cd00067">
    <property type="entry name" value="GAL4"/>
    <property type="match status" value="1"/>
</dbReference>
<feature type="domain" description="Zn(2)-C6 fungal-type" evidence="2">
    <location>
        <begin position="10"/>
        <end position="38"/>
    </location>
</feature>
<dbReference type="PROSITE" id="PS00463">
    <property type="entry name" value="ZN2_CY6_FUNGAL_1"/>
    <property type="match status" value="1"/>
</dbReference>
<dbReference type="Pfam" id="PF00172">
    <property type="entry name" value="Zn_clus"/>
    <property type="match status" value="1"/>
</dbReference>
<dbReference type="GO" id="GO:0008270">
    <property type="term" value="F:zinc ion binding"/>
    <property type="evidence" value="ECO:0007669"/>
    <property type="project" value="InterPro"/>
</dbReference>
<keyword evidence="4" id="KW-1185">Reference proteome</keyword>
<dbReference type="PANTHER" id="PTHR38791:SF12">
    <property type="entry name" value="TRANSCRIPTION FACTOR DOMAIN-CONTAINING PROTEIN-RELATED"/>
    <property type="match status" value="1"/>
</dbReference>
<evidence type="ECO:0000259" key="2">
    <source>
        <dbReference type="PROSITE" id="PS50048"/>
    </source>
</evidence>
<keyword evidence="1" id="KW-0539">Nucleus</keyword>
<dbReference type="SUPFAM" id="SSF57701">
    <property type="entry name" value="Zn2/Cys6 DNA-binding domain"/>
    <property type="match status" value="1"/>
</dbReference>
<dbReference type="AlphaFoldDB" id="A0A9P4J515"/>
<protein>
    <recommendedName>
        <fullName evidence="2">Zn(2)-C6 fungal-type domain-containing protein</fullName>
    </recommendedName>
</protein>
<dbReference type="PROSITE" id="PS50048">
    <property type="entry name" value="ZN2_CY6_FUNGAL_2"/>
    <property type="match status" value="1"/>
</dbReference>
<dbReference type="SMART" id="SM00066">
    <property type="entry name" value="GAL4"/>
    <property type="match status" value="1"/>
</dbReference>
<reference evidence="3" key="1">
    <citation type="journal article" date="2020" name="Stud. Mycol.">
        <title>101 Dothideomycetes genomes: a test case for predicting lifestyles and emergence of pathogens.</title>
        <authorList>
            <person name="Haridas S."/>
            <person name="Albert R."/>
            <person name="Binder M."/>
            <person name="Bloem J."/>
            <person name="Labutti K."/>
            <person name="Salamov A."/>
            <person name="Andreopoulos B."/>
            <person name="Baker S."/>
            <person name="Barry K."/>
            <person name="Bills G."/>
            <person name="Bluhm B."/>
            <person name="Cannon C."/>
            <person name="Castanera R."/>
            <person name="Culley D."/>
            <person name="Daum C."/>
            <person name="Ezra D."/>
            <person name="Gonzalez J."/>
            <person name="Henrissat B."/>
            <person name="Kuo A."/>
            <person name="Liang C."/>
            <person name="Lipzen A."/>
            <person name="Lutzoni F."/>
            <person name="Magnuson J."/>
            <person name="Mondo S."/>
            <person name="Nolan M."/>
            <person name="Ohm R."/>
            <person name="Pangilinan J."/>
            <person name="Park H.-J."/>
            <person name="Ramirez L."/>
            <person name="Alfaro M."/>
            <person name="Sun H."/>
            <person name="Tritt A."/>
            <person name="Yoshinaga Y."/>
            <person name="Zwiers L.-H."/>
            <person name="Turgeon B."/>
            <person name="Goodwin S."/>
            <person name="Spatafora J."/>
            <person name="Crous P."/>
            <person name="Grigoriev I."/>
        </authorList>
    </citation>
    <scope>NUCLEOTIDE SEQUENCE</scope>
    <source>
        <strain evidence="3">CBS 260.36</strain>
    </source>
</reference>
<dbReference type="InterPro" id="IPR036864">
    <property type="entry name" value="Zn2-C6_fun-type_DNA-bd_sf"/>
</dbReference>
<organism evidence="3 4">
    <name type="scientific">Myriangium duriaei CBS 260.36</name>
    <dbReference type="NCBI Taxonomy" id="1168546"/>
    <lineage>
        <taxon>Eukaryota</taxon>
        <taxon>Fungi</taxon>
        <taxon>Dikarya</taxon>
        <taxon>Ascomycota</taxon>
        <taxon>Pezizomycotina</taxon>
        <taxon>Dothideomycetes</taxon>
        <taxon>Dothideomycetidae</taxon>
        <taxon>Myriangiales</taxon>
        <taxon>Myriangiaceae</taxon>
        <taxon>Myriangium</taxon>
    </lineage>
</organism>
<dbReference type="InterPro" id="IPR053175">
    <property type="entry name" value="DHMBA_Reg_Transcription_Factor"/>
</dbReference>
<dbReference type="Proteomes" id="UP000799439">
    <property type="component" value="Unassembled WGS sequence"/>
</dbReference>
<accession>A0A9P4J515</accession>
<evidence type="ECO:0000313" key="3">
    <source>
        <dbReference type="EMBL" id="KAF2153572.1"/>
    </source>
</evidence>
<name>A0A9P4J515_9PEZI</name>
<dbReference type="OrthoDB" id="3598904at2759"/>
<comment type="caution">
    <text evidence="3">The sequence shown here is derived from an EMBL/GenBank/DDBJ whole genome shotgun (WGS) entry which is preliminary data.</text>
</comment>
<gene>
    <name evidence="3" type="ORF">K461DRAFT_278379</name>
</gene>
<dbReference type="PANTHER" id="PTHR38791">
    <property type="entry name" value="ZN(II)2CYS6 TRANSCRIPTION FACTOR (EUROFUNG)-RELATED-RELATED"/>
    <property type="match status" value="1"/>
</dbReference>
<sequence>MVNTGSPSKGCLTCRHRRVKCDETTPTCSRCTNSKRHCLGYGSSSQKNRRHTDQNDNTVSRTLVSTNSHLPPKLRADFPIPPTWLNPALHDFLGTFVIDSKALAGSRGYLDSLYDSIVVHHDDPTFHVVVNVISTCYRLLSEPIQTLQMRRISHTGYGMAIHQVRRTLSTDSNTEIICICIYLLALYEVPIIEH</sequence>
<evidence type="ECO:0000256" key="1">
    <source>
        <dbReference type="ARBA" id="ARBA00023242"/>
    </source>
</evidence>
<evidence type="ECO:0000313" key="4">
    <source>
        <dbReference type="Proteomes" id="UP000799439"/>
    </source>
</evidence>
<dbReference type="Gene3D" id="4.10.240.10">
    <property type="entry name" value="Zn(2)-C6 fungal-type DNA-binding domain"/>
    <property type="match status" value="1"/>
</dbReference>
<dbReference type="EMBL" id="ML996085">
    <property type="protein sequence ID" value="KAF2153572.1"/>
    <property type="molecule type" value="Genomic_DNA"/>
</dbReference>
<proteinExistence type="predicted"/>